<name>A0A0D2LLX9_HYPSF</name>
<accession>A0A0D2LLX9</accession>
<gene>
    <name evidence="1" type="ORF">HYPSUDRAFT_33469</name>
</gene>
<proteinExistence type="predicted"/>
<evidence type="ECO:0000313" key="1">
    <source>
        <dbReference type="EMBL" id="KJA28982.1"/>
    </source>
</evidence>
<dbReference type="Proteomes" id="UP000054270">
    <property type="component" value="Unassembled WGS sequence"/>
</dbReference>
<sequence>MSGCKGKDPRESGLLANCWVACEEHLLGVEAVMASLCMLVGCLCLIRKNDFPDNRPVYGHAACADSCQISYLS</sequence>
<evidence type="ECO:0000313" key="2">
    <source>
        <dbReference type="Proteomes" id="UP000054270"/>
    </source>
</evidence>
<keyword evidence="2" id="KW-1185">Reference proteome</keyword>
<reference evidence="2" key="1">
    <citation type="submission" date="2014-04" db="EMBL/GenBank/DDBJ databases">
        <title>Evolutionary Origins and Diversification of the Mycorrhizal Mutualists.</title>
        <authorList>
            <consortium name="DOE Joint Genome Institute"/>
            <consortium name="Mycorrhizal Genomics Consortium"/>
            <person name="Kohler A."/>
            <person name="Kuo A."/>
            <person name="Nagy L.G."/>
            <person name="Floudas D."/>
            <person name="Copeland A."/>
            <person name="Barry K.W."/>
            <person name="Cichocki N."/>
            <person name="Veneault-Fourrey C."/>
            <person name="LaButti K."/>
            <person name="Lindquist E.A."/>
            <person name="Lipzen A."/>
            <person name="Lundell T."/>
            <person name="Morin E."/>
            <person name="Murat C."/>
            <person name="Riley R."/>
            <person name="Ohm R."/>
            <person name="Sun H."/>
            <person name="Tunlid A."/>
            <person name="Henrissat B."/>
            <person name="Grigoriev I.V."/>
            <person name="Hibbett D.S."/>
            <person name="Martin F."/>
        </authorList>
    </citation>
    <scope>NUCLEOTIDE SEQUENCE [LARGE SCALE GENOMIC DNA]</scope>
    <source>
        <strain evidence="2">FD-334 SS-4</strain>
    </source>
</reference>
<protein>
    <submittedName>
        <fullName evidence="1">Uncharacterized protein</fullName>
    </submittedName>
</protein>
<dbReference type="EMBL" id="KN817520">
    <property type="protein sequence ID" value="KJA28982.1"/>
    <property type="molecule type" value="Genomic_DNA"/>
</dbReference>
<organism evidence="1 2">
    <name type="scientific">Hypholoma sublateritium (strain FD-334 SS-4)</name>
    <dbReference type="NCBI Taxonomy" id="945553"/>
    <lineage>
        <taxon>Eukaryota</taxon>
        <taxon>Fungi</taxon>
        <taxon>Dikarya</taxon>
        <taxon>Basidiomycota</taxon>
        <taxon>Agaricomycotina</taxon>
        <taxon>Agaricomycetes</taxon>
        <taxon>Agaricomycetidae</taxon>
        <taxon>Agaricales</taxon>
        <taxon>Agaricineae</taxon>
        <taxon>Strophariaceae</taxon>
        <taxon>Hypholoma</taxon>
    </lineage>
</organism>
<dbReference type="AlphaFoldDB" id="A0A0D2LLX9"/>